<dbReference type="RefSeq" id="WP_126608474.1">
    <property type="nucleotide sequence ID" value="NZ_AP025144.1"/>
</dbReference>
<accession>A0AAV5NSR4</accession>
<dbReference type="InterPro" id="IPR017853">
    <property type="entry name" value="GH"/>
</dbReference>
<dbReference type="AlphaFoldDB" id="A0AAV5NSR4"/>
<proteinExistence type="inferred from homology"/>
<evidence type="ECO:0000256" key="3">
    <source>
        <dbReference type="ARBA" id="ARBA00023295"/>
    </source>
</evidence>
<dbReference type="Proteomes" id="UP001156690">
    <property type="component" value="Unassembled WGS sequence"/>
</dbReference>
<dbReference type="Gene3D" id="3.90.400.10">
    <property type="entry name" value="Oligo-1,6-glucosidase, Domain 2"/>
    <property type="match status" value="1"/>
</dbReference>
<evidence type="ECO:0000313" key="6">
    <source>
        <dbReference type="Proteomes" id="UP001156690"/>
    </source>
</evidence>
<feature type="domain" description="Glycosyl hydrolase family 13 catalytic" evidence="4">
    <location>
        <begin position="16"/>
        <end position="410"/>
    </location>
</feature>
<dbReference type="Pfam" id="PF00128">
    <property type="entry name" value="Alpha-amylase"/>
    <property type="match status" value="1"/>
</dbReference>
<dbReference type="EMBL" id="BSNX01000037">
    <property type="protein sequence ID" value="GLQ73725.1"/>
    <property type="molecule type" value="Genomic_DNA"/>
</dbReference>
<dbReference type="Gene3D" id="3.20.20.80">
    <property type="entry name" value="Glycosidases"/>
    <property type="match status" value="1"/>
</dbReference>
<dbReference type="InterPro" id="IPR045857">
    <property type="entry name" value="O16G_dom_2"/>
</dbReference>
<name>A0AAV5NSR4_9VIBR</name>
<dbReference type="PANTHER" id="PTHR10357">
    <property type="entry name" value="ALPHA-AMYLASE FAMILY MEMBER"/>
    <property type="match status" value="1"/>
</dbReference>
<sequence length="556" mass="62957">MENSNIEWWRGGVIYQIYPRSYMDSNGDGIGDLNGITSKLPYIASLGVDAIWLSPIFASPMDDFGYDIANYVEIDPMFGTLADFKTLLDEAHKLGLKVIVDQVYSHSSDQHAWFKESRQDNTNPKADWYVWADAKEDGTPPNNWLSIFGGSAWQWDSRRQQYYQHNFLTSQPDLNFHNSEVQQATLDTAKFWMDLGVDGFRLDVVNMFFHDQQLRDNPPVRKPEQQFVGTDKKNPFSYQYHCHQLTQPENLEFLKKLRAVLDEYPDRFTVGEIGAPEGLKVMASYTSNGDKLHSAYTFELLGEDHTSAYIKDTLERVEENLGSGWPCFALSNHDVVRSVSRWGTDKQGNVLDREALAKASLVFLLSLRGSACIYQGEELGLPEATVGFDDLQDPFGIEFWPDFKGRDGCRTPMVWNSDGGFSQNAETWLPIETAHLALNPELQQQKENSVLRFVQRFIAWRKTQPTLKTGQFKWHQLHADLMSFERFENDTRLFVVLNLTGNDVVIESLSEKGIDIASVEDIGLPHTLLNDQLSVPSAGGLIAKLGKLAASGNEGK</sequence>
<dbReference type="CDD" id="cd11330">
    <property type="entry name" value="AmyAc_OligoGlu"/>
    <property type="match status" value="1"/>
</dbReference>
<dbReference type="FunFam" id="3.90.400.10:FF:000002">
    <property type="entry name" value="Sucrose isomerase"/>
    <property type="match status" value="1"/>
</dbReference>
<evidence type="ECO:0000256" key="1">
    <source>
        <dbReference type="ARBA" id="ARBA00008061"/>
    </source>
</evidence>
<evidence type="ECO:0000259" key="4">
    <source>
        <dbReference type="SMART" id="SM00642"/>
    </source>
</evidence>
<dbReference type="InterPro" id="IPR006047">
    <property type="entry name" value="GH13_cat_dom"/>
</dbReference>
<keyword evidence="6" id="KW-1185">Reference proteome</keyword>
<dbReference type="SMART" id="SM00642">
    <property type="entry name" value="Aamy"/>
    <property type="match status" value="1"/>
</dbReference>
<gene>
    <name evidence="5" type="primary">aglA</name>
    <name evidence="5" type="ORF">GCM10007932_30850</name>
</gene>
<organism evidence="5 6">
    <name type="scientific">Vibrio penaeicida</name>
    <dbReference type="NCBI Taxonomy" id="104609"/>
    <lineage>
        <taxon>Bacteria</taxon>
        <taxon>Pseudomonadati</taxon>
        <taxon>Pseudomonadota</taxon>
        <taxon>Gammaproteobacteria</taxon>
        <taxon>Vibrionales</taxon>
        <taxon>Vibrionaceae</taxon>
        <taxon>Vibrio</taxon>
    </lineage>
</organism>
<comment type="similarity">
    <text evidence="1">Belongs to the glycosyl hydrolase 13 family.</text>
</comment>
<keyword evidence="3" id="KW-0326">Glycosidase</keyword>
<dbReference type="SUPFAM" id="SSF51445">
    <property type="entry name" value="(Trans)glycosidases"/>
    <property type="match status" value="1"/>
</dbReference>
<dbReference type="GO" id="GO:0004556">
    <property type="term" value="F:alpha-amylase activity"/>
    <property type="evidence" value="ECO:0007669"/>
    <property type="project" value="TreeGrafter"/>
</dbReference>
<evidence type="ECO:0000313" key="5">
    <source>
        <dbReference type="EMBL" id="GLQ73725.1"/>
    </source>
</evidence>
<dbReference type="GO" id="GO:0009313">
    <property type="term" value="P:oligosaccharide catabolic process"/>
    <property type="evidence" value="ECO:0007669"/>
    <property type="project" value="TreeGrafter"/>
</dbReference>
<dbReference type="PANTHER" id="PTHR10357:SF179">
    <property type="entry name" value="NEUTRAL AND BASIC AMINO ACID TRANSPORT PROTEIN RBAT"/>
    <property type="match status" value="1"/>
</dbReference>
<protein>
    <submittedName>
        <fullName evidence="5">Alpha-glucosidase</fullName>
    </submittedName>
</protein>
<keyword evidence="2" id="KW-0378">Hydrolase</keyword>
<comment type="caution">
    <text evidence="5">The sequence shown here is derived from an EMBL/GenBank/DDBJ whole genome shotgun (WGS) entry which is preliminary data.</text>
</comment>
<reference evidence="6" key="1">
    <citation type="journal article" date="2019" name="Int. J. Syst. Evol. Microbiol.">
        <title>The Global Catalogue of Microorganisms (GCM) 10K type strain sequencing project: providing services to taxonomists for standard genome sequencing and annotation.</title>
        <authorList>
            <consortium name="The Broad Institute Genomics Platform"/>
            <consortium name="The Broad Institute Genome Sequencing Center for Infectious Disease"/>
            <person name="Wu L."/>
            <person name="Ma J."/>
        </authorList>
    </citation>
    <scope>NUCLEOTIDE SEQUENCE [LARGE SCALE GENOMIC DNA]</scope>
    <source>
        <strain evidence="6">NBRC 15640</strain>
    </source>
</reference>
<evidence type="ECO:0000256" key="2">
    <source>
        <dbReference type="ARBA" id="ARBA00022801"/>
    </source>
</evidence>